<evidence type="ECO:0000256" key="2">
    <source>
        <dbReference type="ARBA" id="ARBA00007072"/>
    </source>
</evidence>
<evidence type="ECO:0000256" key="4">
    <source>
        <dbReference type="ARBA" id="ARBA00022801"/>
    </source>
</evidence>
<dbReference type="SUPFAM" id="SSF48208">
    <property type="entry name" value="Six-hairpin glycosidases"/>
    <property type="match status" value="1"/>
</dbReference>
<dbReference type="InterPro" id="IPR008928">
    <property type="entry name" value="6-hairpin_glycosidase_sf"/>
</dbReference>
<accession>A0ABM1A0T0</accession>
<dbReference type="InterPro" id="IPR012341">
    <property type="entry name" value="6hp_glycosidase-like_sf"/>
</dbReference>
<feature type="domain" description="Glycoside hydrolase family 9" evidence="10">
    <location>
        <begin position="25"/>
        <end position="436"/>
    </location>
</feature>
<dbReference type="GeneID" id="101852854"/>
<feature type="signal peptide" evidence="9">
    <location>
        <begin position="1"/>
        <end position="21"/>
    </location>
</feature>
<keyword evidence="8" id="KW-0624">Polysaccharide degradation</keyword>
<evidence type="ECO:0000259" key="10">
    <source>
        <dbReference type="Pfam" id="PF00759"/>
    </source>
</evidence>
<proteinExistence type="inferred from homology"/>
<evidence type="ECO:0000256" key="6">
    <source>
        <dbReference type="ARBA" id="ARBA00023277"/>
    </source>
</evidence>
<evidence type="ECO:0000256" key="9">
    <source>
        <dbReference type="SAM" id="SignalP"/>
    </source>
</evidence>
<evidence type="ECO:0000256" key="5">
    <source>
        <dbReference type="ARBA" id="ARBA00023001"/>
    </source>
</evidence>
<keyword evidence="11" id="KW-1185">Reference proteome</keyword>
<evidence type="ECO:0000256" key="8">
    <source>
        <dbReference type="ARBA" id="ARBA00023326"/>
    </source>
</evidence>
<evidence type="ECO:0000256" key="1">
    <source>
        <dbReference type="ARBA" id="ARBA00000966"/>
    </source>
</evidence>
<dbReference type="PANTHER" id="PTHR22298">
    <property type="entry name" value="ENDO-1,4-BETA-GLUCANASE"/>
    <property type="match status" value="1"/>
</dbReference>
<name>A0ABM1A0T0_APLCA</name>
<keyword evidence="6" id="KW-0119">Carbohydrate metabolism</keyword>
<gene>
    <name evidence="12" type="primary">LOC101852854</name>
</gene>
<evidence type="ECO:0000256" key="7">
    <source>
        <dbReference type="ARBA" id="ARBA00023295"/>
    </source>
</evidence>
<keyword evidence="4" id="KW-0378">Hydrolase</keyword>
<organism evidence="11 12">
    <name type="scientific">Aplysia californica</name>
    <name type="common">California sea hare</name>
    <dbReference type="NCBI Taxonomy" id="6500"/>
    <lineage>
        <taxon>Eukaryota</taxon>
        <taxon>Metazoa</taxon>
        <taxon>Spiralia</taxon>
        <taxon>Lophotrochozoa</taxon>
        <taxon>Mollusca</taxon>
        <taxon>Gastropoda</taxon>
        <taxon>Heterobranchia</taxon>
        <taxon>Euthyneura</taxon>
        <taxon>Tectipleura</taxon>
        <taxon>Aplysiida</taxon>
        <taxon>Aplysioidea</taxon>
        <taxon>Aplysiidae</taxon>
        <taxon>Aplysia</taxon>
    </lineage>
</organism>
<keyword evidence="5" id="KW-0136">Cellulose degradation</keyword>
<comment type="similarity">
    <text evidence="2">Belongs to the glycosyl hydrolase 9 (cellulase E) family.</text>
</comment>
<evidence type="ECO:0000313" key="11">
    <source>
        <dbReference type="Proteomes" id="UP000694888"/>
    </source>
</evidence>
<evidence type="ECO:0000256" key="3">
    <source>
        <dbReference type="ARBA" id="ARBA00012601"/>
    </source>
</evidence>
<dbReference type="Proteomes" id="UP000694888">
    <property type="component" value="Unplaced"/>
</dbReference>
<dbReference type="Gene3D" id="1.50.10.10">
    <property type="match status" value="1"/>
</dbReference>
<protein>
    <recommendedName>
        <fullName evidence="3">cellulase</fullName>
        <ecNumber evidence="3">3.2.1.4</ecNumber>
    </recommendedName>
</protein>
<dbReference type="Pfam" id="PF00759">
    <property type="entry name" value="Glyco_hydro_9"/>
    <property type="match status" value="1"/>
</dbReference>
<dbReference type="EC" id="3.2.1.4" evidence="3"/>
<keyword evidence="9" id="KW-0732">Signal</keyword>
<keyword evidence="7" id="KW-0326">Glycosidase</keyword>
<evidence type="ECO:0000313" key="12">
    <source>
        <dbReference type="RefSeq" id="XP_012938497.1"/>
    </source>
</evidence>
<feature type="chain" id="PRO_5045113752" description="cellulase" evidence="9">
    <location>
        <begin position="22"/>
        <end position="458"/>
    </location>
</feature>
<comment type="catalytic activity">
    <reaction evidence="1">
        <text>Endohydrolysis of (1-&gt;4)-beta-D-glucosidic linkages in cellulose, lichenin and cereal beta-D-glucans.</text>
        <dbReference type="EC" id="3.2.1.4"/>
    </reaction>
</comment>
<dbReference type="InterPro" id="IPR001701">
    <property type="entry name" value="Glyco_hydro_9"/>
</dbReference>
<sequence>MTSLCLLSVLLLVGAPGLAAGAKNYGQALGLSIKFYMAQRSGPIHDSIVPWRGNSGMNDCTVGGWYDAGDNVKFTFPMATSAHLLMWSYYKYKDGYVKANQATQFLNMIKTPLNFFLAAWNGHDKLTGQVGDANADHAQWQPPEKMTTSRTCQYITKGTKGSDVAGATAASLALGYLIFKSSNAPYANSCLNKAKSLYSFGKSNRGIFYGTSPFYSSGSDEDDLCLGALWLYKATGDSHYLNDAKSFHNGMGPSWAQSWDDNKLACRILLLEATHDNKLKTEIQNDLKPWVEKHMTYTPCGLAWKLEWAPTRYAANTAFMALLAADASINSVNNRKFAVQQINYILGDNKHNGGCFSYQIGYGQKYPQRPHHRGSSCPKGSTCGWDFYHSSKANVNKLLGALVGGPDAHDGYQDNRDNVGQNEVATDYNAGFQGALAAIVHLQDKHLLPPTSTSCKCN</sequence>
<reference evidence="12" key="1">
    <citation type="submission" date="2025-08" db="UniProtKB">
        <authorList>
            <consortium name="RefSeq"/>
        </authorList>
    </citation>
    <scope>IDENTIFICATION</scope>
</reference>
<dbReference type="RefSeq" id="XP_012938497.1">
    <property type="nucleotide sequence ID" value="XM_013083043.2"/>
</dbReference>